<accession>A0A9W8DIR5</accession>
<dbReference type="AlphaFoldDB" id="A0A9W8DIR5"/>
<comment type="caution">
    <text evidence="1">The sequence shown here is derived from an EMBL/GenBank/DDBJ whole genome shotgun (WGS) entry which is preliminary data.</text>
</comment>
<sequence>MSRQIFNPRLLSLTQEEITGVLSVLIKLGILPPNFSGKLNAVDPKDFRGSMRKILTDTFACVNRLTEPVDTMVCKPAEEIKDEALLELSQVTDLFKNEDGIVGKFQDAMAKTVPGFTSLGTVIVAYGNCQIAVFKMKSLCKEVEGNGGDTLGNVVELLENCIEFFLQFCETRVKDCGQLVHKFELVATGIMDSSIQEESPKELIGTLG</sequence>
<protein>
    <submittedName>
        <fullName evidence="1">Uncharacterized protein</fullName>
    </submittedName>
</protein>
<name>A0A9W8DIR5_9FUNG</name>
<proteinExistence type="predicted"/>
<dbReference type="EMBL" id="JANBPU010000742">
    <property type="protein sequence ID" value="KAJ1909485.1"/>
    <property type="molecule type" value="Genomic_DNA"/>
</dbReference>
<organism evidence="1 2">
    <name type="scientific">Mycoemilia scoparia</name>
    <dbReference type="NCBI Taxonomy" id="417184"/>
    <lineage>
        <taxon>Eukaryota</taxon>
        <taxon>Fungi</taxon>
        <taxon>Fungi incertae sedis</taxon>
        <taxon>Zoopagomycota</taxon>
        <taxon>Kickxellomycotina</taxon>
        <taxon>Kickxellomycetes</taxon>
        <taxon>Kickxellales</taxon>
        <taxon>Kickxellaceae</taxon>
        <taxon>Mycoemilia</taxon>
    </lineage>
</organism>
<evidence type="ECO:0000313" key="1">
    <source>
        <dbReference type="EMBL" id="KAJ1909485.1"/>
    </source>
</evidence>
<dbReference type="Proteomes" id="UP001150538">
    <property type="component" value="Unassembled WGS sequence"/>
</dbReference>
<keyword evidence="2" id="KW-1185">Reference proteome</keyword>
<reference evidence="1" key="1">
    <citation type="submission" date="2022-07" db="EMBL/GenBank/DDBJ databases">
        <title>Phylogenomic reconstructions and comparative analyses of Kickxellomycotina fungi.</title>
        <authorList>
            <person name="Reynolds N.K."/>
            <person name="Stajich J.E."/>
            <person name="Barry K."/>
            <person name="Grigoriev I.V."/>
            <person name="Crous P."/>
            <person name="Smith M.E."/>
        </authorList>
    </citation>
    <scope>NUCLEOTIDE SEQUENCE</scope>
    <source>
        <strain evidence="1">NBRC 100468</strain>
    </source>
</reference>
<evidence type="ECO:0000313" key="2">
    <source>
        <dbReference type="Proteomes" id="UP001150538"/>
    </source>
</evidence>
<gene>
    <name evidence="1" type="ORF">H4219_006398</name>
</gene>